<evidence type="ECO:0000313" key="9">
    <source>
        <dbReference type="Proteomes" id="UP000002753"/>
    </source>
</evidence>
<keyword evidence="3" id="KW-0967">Endosome</keyword>
<gene>
    <name evidence="8" type="primary">YPL065W</name>
    <name evidence="8" type="ORF">SKUD_197407</name>
</gene>
<protein>
    <submittedName>
        <fullName evidence="8">VPS28-like protein</fullName>
    </submittedName>
</protein>
<evidence type="ECO:0000256" key="1">
    <source>
        <dbReference type="ARBA" id="ARBA00004633"/>
    </source>
</evidence>
<organism evidence="8 9">
    <name type="scientific">Saccharomyces kudriavzevii (strain ATCC MYA-4449 / AS 2.2408 / CBS 8840 / NBRC 1802 / NCYC 2889)</name>
    <name type="common">Yeast</name>
    <dbReference type="NCBI Taxonomy" id="226230"/>
    <lineage>
        <taxon>Eukaryota</taxon>
        <taxon>Fungi</taxon>
        <taxon>Dikarya</taxon>
        <taxon>Ascomycota</taxon>
        <taxon>Saccharomycotina</taxon>
        <taxon>Saccharomycetes</taxon>
        <taxon>Saccharomycetales</taxon>
        <taxon>Saccharomycetaceae</taxon>
        <taxon>Saccharomyces</taxon>
    </lineage>
</organism>
<dbReference type="GO" id="GO:0044877">
    <property type="term" value="F:protein-containing complex binding"/>
    <property type="evidence" value="ECO:0007669"/>
    <property type="project" value="TreeGrafter"/>
</dbReference>
<comment type="similarity">
    <text evidence="5">Belongs to the VPS28 family.</text>
</comment>
<sequence length="316" mass="36256">MLHIYIHMYVYIYMNFDQCIVNGHCDKISFFPSAFLSPTKRKTILGPRKKGKSNRSSFYTCKKVTSIRSTHHTKISMQKADIPTNQNKDISRLLRDEVPLFDNSITSKDKEIIETLSEIYSIIITLDHVEKAYLKDSINDSQYTNTVDKLLKQFKVYLNSQNKDEINKHFQSIEAFSNKYNITASNAITRLERGIPITAEHAISTSIPTPSGEQGSSNDRKFNAKNVAEATGNFITVMDALKLNYNAKDQLHPLLAELLLSINRVTRDDFENRSKLIDWIVRINKLSIGDALNETQIRELLFDLDLAYKSFYALLD</sequence>
<dbReference type="HOGENOM" id="CLU_076417_0_0_1"/>
<dbReference type="InterPro" id="IPR017899">
    <property type="entry name" value="VPS28_C"/>
</dbReference>
<dbReference type="PROSITE" id="PS51310">
    <property type="entry name" value="VPS28_C"/>
    <property type="match status" value="1"/>
</dbReference>
<evidence type="ECO:0000256" key="3">
    <source>
        <dbReference type="ARBA" id="ARBA00022753"/>
    </source>
</evidence>
<dbReference type="Pfam" id="PF03997">
    <property type="entry name" value="VPS28"/>
    <property type="match status" value="1"/>
</dbReference>
<dbReference type="PANTHER" id="PTHR12937:SF0">
    <property type="entry name" value="VACUOLAR PROTEIN SORTING-ASSOCIATED PROTEIN 28 HOMOLOG"/>
    <property type="match status" value="1"/>
</dbReference>
<comment type="caution">
    <text evidence="8">The sequence shown here is derived from an EMBL/GenBank/DDBJ whole genome shotgun (WGS) entry which is preliminary data.</text>
</comment>
<dbReference type="EMBL" id="AACI03000345">
    <property type="protein sequence ID" value="EJT44500.1"/>
    <property type="molecule type" value="Genomic_DNA"/>
</dbReference>
<dbReference type="InterPro" id="IPR037202">
    <property type="entry name" value="ESCRT_assembly_dom"/>
</dbReference>
<proteinExistence type="inferred from homology"/>
<keyword evidence="4 5" id="KW-0653">Protein transport</keyword>
<evidence type="ECO:0000259" key="7">
    <source>
        <dbReference type="PROSITE" id="PS51313"/>
    </source>
</evidence>
<dbReference type="SUPFAM" id="SSF140427">
    <property type="entry name" value="VPS28 C-terminal domain-like"/>
    <property type="match status" value="1"/>
</dbReference>
<evidence type="ECO:0000256" key="5">
    <source>
        <dbReference type="PROSITE-ProRule" id="PRU00642"/>
    </source>
</evidence>
<dbReference type="GO" id="GO:0031902">
    <property type="term" value="C:late endosome membrane"/>
    <property type="evidence" value="ECO:0007669"/>
    <property type="project" value="UniProtKB-SubCell"/>
</dbReference>
<dbReference type="Gene3D" id="1.20.120.1130">
    <property type="match status" value="1"/>
</dbReference>
<dbReference type="GO" id="GO:0043328">
    <property type="term" value="P:protein transport to vacuole involved in ubiquitin-dependent protein catabolic process via the multivesicular body sorting pathway"/>
    <property type="evidence" value="ECO:0007669"/>
    <property type="project" value="TreeGrafter"/>
</dbReference>
<dbReference type="FunFam" id="1.20.1440.200:FF:000003">
    <property type="entry name" value="Vacuolar protein sorting-associated protein 28"/>
    <property type="match status" value="1"/>
</dbReference>
<evidence type="ECO:0000313" key="8">
    <source>
        <dbReference type="EMBL" id="EJT44500.1"/>
    </source>
</evidence>
<dbReference type="InterPro" id="IPR038358">
    <property type="entry name" value="VPS28_N_sf"/>
</dbReference>
<feature type="domain" description="VPS28 C-terminal" evidence="6">
    <location>
        <begin position="222"/>
        <end position="316"/>
    </location>
</feature>
<comment type="subcellular location">
    <subcellularLocation>
        <location evidence="1">Late endosome membrane</location>
        <topology evidence="1">Peripheral membrane protein</topology>
    </subcellularLocation>
</comment>
<dbReference type="SUPFAM" id="SSF140111">
    <property type="entry name" value="Endosomal sorting complex assembly domain"/>
    <property type="match status" value="1"/>
</dbReference>
<dbReference type="Gene3D" id="1.20.1440.200">
    <property type="match status" value="1"/>
</dbReference>
<keyword evidence="2 5" id="KW-0813">Transport</keyword>
<feature type="domain" description="VPS28 N-terminal" evidence="7">
    <location>
        <begin position="87"/>
        <end position="201"/>
    </location>
</feature>
<dbReference type="PANTHER" id="PTHR12937">
    <property type="entry name" value="VACUOLAR PROTEIN SORTING 28, ISOFORM 2 VPS28"/>
    <property type="match status" value="1"/>
</dbReference>
<dbReference type="GO" id="GO:0000813">
    <property type="term" value="C:ESCRT I complex"/>
    <property type="evidence" value="ECO:0007669"/>
    <property type="project" value="InterPro"/>
</dbReference>
<name>J4U3L8_SACK1</name>
<accession>J4U3L8</accession>
<reference evidence="9" key="2">
    <citation type="journal article" date="2011" name="G3 (Bethesda)">
        <title>The awesome power of yeast evolutionary genetics: New genome sequences and strain resources for the Saccharomyces sensu stricto genus.</title>
        <authorList>
            <person name="Scannell D.R."/>
            <person name="Zill O.A."/>
            <person name="Rokas A."/>
            <person name="Payen C."/>
            <person name="Dunham M.J."/>
            <person name="Eisen M.B."/>
            <person name="Rine J."/>
            <person name="Johnston M."/>
            <person name="Hittinger C.T."/>
        </authorList>
    </citation>
    <scope>GENOME REANNOTATION</scope>
    <source>
        <strain evidence="9">ATCC MYA-4449 / AS 2.2408 / CBS 8840 / NBRC 1802 / NCYC 2889</strain>
    </source>
</reference>
<evidence type="ECO:0000256" key="4">
    <source>
        <dbReference type="ARBA" id="ARBA00022927"/>
    </source>
</evidence>
<dbReference type="STRING" id="226230.J4U3L8"/>
<dbReference type="PROSITE" id="PS51313">
    <property type="entry name" value="VPS28_N"/>
    <property type="match status" value="1"/>
</dbReference>
<dbReference type="FunFam" id="1.20.120.1130:FF:000001">
    <property type="entry name" value="Vacuolar protein sorting-associated protein 28 homolog"/>
    <property type="match status" value="1"/>
</dbReference>
<dbReference type="AlphaFoldDB" id="J4U3L8"/>
<dbReference type="InterPro" id="IPR017898">
    <property type="entry name" value="VPS28_N"/>
</dbReference>
<keyword evidence="9" id="KW-1185">Reference proteome</keyword>
<reference evidence="8 9" key="1">
    <citation type="journal article" date="2003" name="Science">
        <title>Finding functional features in Saccharomyces genomes by phylogenetic footprinting.</title>
        <authorList>
            <person name="Cliften P.F."/>
            <person name="Sudarsanam P."/>
            <person name="Desikan A."/>
            <person name="Fulton L."/>
            <person name="Fulton B."/>
            <person name="Majors J."/>
            <person name="Waterston R."/>
            <person name="Cohen B.A."/>
            <person name="Johnston M."/>
        </authorList>
    </citation>
    <scope>NUCLEOTIDE SEQUENCE [LARGE SCALE GENOMIC DNA]</scope>
    <source>
        <strain evidence="9">ATCC MYA-4449 / AS 2.2408 / CBS 8840 / NBRC 1802 / NCYC 2889</strain>
    </source>
</reference>
<dbReference type="InterPro" id="IPR007143">
    <property type="entry name" value="Vps28"/>
</dbReference>
<evidence type="ECO:0000259" key="6">
    <source>
        <dbReference type="PROSITE" id="PS51310"/>
    </source>
</evidence>
<dbReference type="Proteomes" id="UP000002753">
    <property type="component" value="Unassembled WGS sequence"/>
</dbReference>
<dbReference type="InterPro" id="IPR037206">
    <property type="entry name" value="VPS28_C_sf"/>
</dbReference>
<evidence type="ECO:0000256" key="2">
    <source>
        <dbReference type="ARBA" id="ARBA00022448"/>
    </source>
</evidence>